<dbReference type="EMBL" id="CAADFI010000596">
    <property type="protein sequence ID" value="VFK05530.1"/>
    <property type="molecule type" value="Genomic_DNA"/>
</dbReference>
<protein>
    <submittedName>
        <fullName evidence="2">Uncharacterized protein</fullName>
    </submittedName>
</protein>
<proteinExistence type="predicted"/>
<dbReference type="EMBL" id="CAADFG010000705">
    <property type="protein sequence ID" value="VFK07185.1"/>
    <property type="molecule type" value="Genomic_DNA"/>
</dbReference>
<dbReference type="EMBL" id="CAADFG010000822">
    <property type="protein sequence ID" value="VFK08131.1"/>
    <property type="molecule type" value="Genomic_DNA"/>
</dbReference>
<evidence type="ECO:0000313" key="3">
    <source>
        <dbReference type="EMBL" id="VFK07607.1"/>
    </source>
</evidence>
<gene>
    <name evidence="2" type="ORF">BECKH772A_GA0070896_107052</name>
    <name evidence="3" type="ORF">BECKH772A_GA0070896_107532</name>
    <name evidence="4" type="ORF">BECKH772A_GA0070896_108221</name>
    <name evidence="1" type="ORF">BECKH772B_GA0070898_105962</name>
    <name evidence="5" type="ORF">BECKH772C_GA0070978_106792</name>
</gene>
<evidence type="ECO:0000313" key="5">
    <source>
        <dbReference type="EMBL" id="VFK10088.1"/>
    </source>
</evidence>
<dbReference type="EMBL" id="CAADFG010000753">
    <property type="protein sequence ID" value="VFK07607.1"/>
    <property type="molecule type" value="Genomic_DNA"/>
</dbReference>
<dbReference type="AlphaFoldDB" id="A0A450VQZ5"/>
<name>A0A450VQZ5_9GAMM</name>
<sequence>MAVNLIKEGTLPLRHTAWYTKQNPTFSDVLAFVRRTIWAGKYFHNSASGTERFELSRGHLNVLLNQFASVP</sequence>
<organism evidence="2">
    <name type="scientific">Candidatus Kentrum eta</name>
    <dbReference type="NCBI Taxonomy" id="2126337"/>
    <lineage>
        <taxon>Bacteria</taxon>
        <taxon>Pseudomonadati</taxon>
        <taxon>Pseudomonadota</taxon>
        <taxon>Gammaproteobacteria</taxon>
        <taxon>Candidatus Kentrum</taxon>
    </lineage>
</organism>
<evidence type="ECO:0000313" key="2">
    <source>
        <dbReference type="EMBL" id="VFK07185.1"/>
    </source>
</evidence>
<evidence type="ECO:0000313" key="4">
    <source>
        <dbReference type="EMBL" id="VFK08131.1"/>
    </source>
</evidence>
<reference evidence="2" key="1">
    <citation type="submission" date="2019-02" db="EMBL/GenBank/DDBJ databases">
        <authorList>
            <person name="Gruber-Vodicka R. H."/>
            <person name="Seah K. B. B."/>
        </authorList>
    </citation>
    <scope>NUCLEOTIDE SEQUENCE</scope>
    <source>
        <strain evidence="5">BECK_SA2B12</strain>
        <strain evidence="2">BECK_SA2B15</strain>
        <strain evidence="1">BECK_SA2B20</strain>
    </source>
</reference>
<accession>A0A450VQZ5</accession>
<dbReference type="EMBL" id="CAADFJ010000679">
    <property type="protein sequence ID" value="VFK10088.1"/>
    <property type="molecule type" value="Genomic_DNA"/>
</dbReference>
<evidence type="ECO:0000313" key="1">
    <source>
        <dbReference type="EMBL" id="VFK05530.1"/>
    </source>
</evidence>